<evidence type="ECO:0000313" key="3">
    <source>
        <dbReference type="Proteomes" id="UP000198935"/>
    </source>
</evidence>
<reference evidence="3" key="1">
    <citation type="submission" date="2016-10" db="EMBL/GenBank/DDBJ databases">
        <authorList>
            <person name="Varghese N."/>
            <person name="Submissions S."/>
        </authorList>
    </citation>
    <scope>NUCLEOTIDE SEQUENCE [LARGE SCALE GENOMIC DNA]</scope>
    <source>
        <strain evidence="3">SP</strain>
    </source>
</reference>
<feature type="transmembrane region" description="Helical" evidence="1">
    <location>
        <begin position="197"/>
        <end position="215"/>
    </location>
</feature>
<proteinExistence type="predicted"/>
<gene>
    <name evidence="2" type="ORF">SAMN05421736_101180</name>
</gene>
<keyword evidence="1" id="KW-0812">Transmembrane</keyword>
<organism evidence="2 3">
    <name type="scientific">Evansella caseinilytica</name>
    <dbReference type="NCBI Taxonomy" id="1503961"/>
    <lineage>
        <taxon>Bacteria</taxon>
        <taxon>Bacillati</taxon>
        <taxon>Bacillota</taxon>
        <taxon>Bacilli</taxon>
        <taxon>Bacillales</taxon>
        <taxon>Bacillaceae</taxon>
        <taxon>Evansella</taxon>
    </lineage>
</organism>
<dbReference type="Proteomes" id="UP000198935">
    <property type="component" value="Unassembled WGS sequence"/>
</dbReference>
<feature type="transmembrane region" description="Helical" evidence="1">
    <location>
        <begin position="250"/>
        <end position="273"/>
    </location>
</feature>
<feature type="transmembrane region" description="Helical" evidence="1">
    <location>
        <begin position="70"/>
        <end position="88"/>
    </location>
</feature>
<feature type="transmembrane region" description="Helical" evidence="1">
    <location>
        <begin position="30"/>
        <end position="50"/>
    </location>
</feature>
<name>A0A1H3GIC4_9BACI</name>
<keyword evidence="1" id="KW-1133">Transmembrane helix</keyword>
<protein>
    <submittedName>
        <fullName evidence="2">Uncharacterized protein</fullName>
    </submittedName>
</protein>
<feature type="transmembrane region" description="Helical" evidence="1">
    <location>
        <begin position="221"/>
        <end position="238"/>
    </location>
</feature>
<evidence type="ECO:0000313" key="2">
    <source>
        <dbReference type="EMBL" id="SDY03041.1"/>
    </source>
</evidence>
<sequence>MPNYLPYLGLVCIAGVLFVFIWRKAKNKKVIPFFLCTASLIYSIEFWIFVIFKSYKYHPGVFKNEYFDSVLGASVSNGFIIPLTAVFITVYNLSFWWITLIIGCFIGVEELFVYLGIYQHFWWKTIYTSIGMAMLFPLVKQIWPIICFRMNRLLLRFLTLFFINFAVESTLNFYFSAIFKLVFFHVDWFTDPTRGHVAFASIYVYTDSIFFAAVVALQTRLRWKALLIGGIVIANYLLKRGGIIEFKGTLAFVLFALLQLLSLVILILMHNILLKEAAEPTAVADRY</sequence>
<dbReference type="AlphaFoldDB" id="A0A1H3GIC4"/>
<dbReference type="EMBL" id="FNPI01000001">
    <property type="protein sequence ID" value="SDY03041.1"/>
    <property type="molecule type" value="Genomic_DNA"/>
</dbReference>
<feature type="transmembrane region" description="Helical" evidence="1">
    <location>
        <begin position="121"/>
        <end position="139"/>
    </location>
</feature>
<feature type="transmembrane region" description="Helical" evidence="1">
    <location>
        <begin position="6"/>
        <end position="23"/>
    </location>
</feature>
<keyword evidence="3" id="KW-1185">Reference proteome</keyword>
<keyword evidence="1" id="KW-0472">Membrane</keyword>
<dbReference type="OrthoDB" id="1680238at2"/>
<feature type="transmembrane region" description="Helical" evidence="1">
    <location>
        <begin position="151"/>
        <end position="167"/>
    </location>
</feature>
<feature type="transmembrane region" description="Helical" evidence="1">
    <location>
        <begin position="95"/>
        <end position="115"/>
    </location>
</feature>
<evidence type="ECO:0000256" key="1">
    <source>
        <dbReference type="SAM" id="Phobius"/>
    </source>
</evidence>
<accession>A0A1H3GIC4</accession>